<feature type="transmembrane region" description="Helical" evidence="1">
    <location>
        <begin position="385"/>
        <end position="406"/>
    </location>
</feature>
<dbReference type="GO" id="GO:0004016">
    <property type="term" value="F:adenylate cyclase activity"/>
    <property type="evidence" value="ECO:0007669"/>
    <property type="project" value="UniProtKB-ARBA"/>
</dbReference>
<dbReference type="PROSITE" id="PS51257">
    <property type="entry name" value="PROKAR_LIPOPROTEIN"/>
    <property type="match status" value="1"/>
</dbReference>
<dbReference type="SMART" id="SM01080">
    <property type="entry name" value="CHASE2"/>
    <property type="match status" value="1"/>
</dbReference>
<dbReference type="CDD" id="cd07302">
    <property type="entry name" value="CHD"/>
    <property type="match status" value="1"/>
</dbReference>
<comment type="caution">
    <text evidence="3">The sequence shown here is derived from an EMBL/GenBank/DDBJ whole genome shotgun (WGS) entry which is preliminary data.</text>
</comment>
<keyword evidence="1" id="KW-0812">Transmembrane</keyword>
<dbReference type="SUPFAM" id="SSF55073">
    <property type="entry name" value="Nucleotide cyclase"/>
    <property type="match status" value="1"/>
</dbReference>
<dbReference type="Pfam" id="PF05226">
    <property type="entry name" value="CHASE2"/>
    <property type="match status" value="1"/>
</dbReference>
<gene>
    <name evidence="3" type="ORF">AVO44_17985</name>
</gene>
<dbReference type="Proteomes" id="UP000053690">
    <property type="component" value="Unassembled WGS sequence"/>
</dbReference>
<evidence type="ECO:0000256" key="1">
    <source>
        <dbReference type="SAM" id="Phobius"/>
    </source>
</evidence>
<feature type="transmembrane region" description="Helical" evidence="1">
    <location>
        <begin position="359"/>
        <end position="378"/>
    </location>
</feature>
<keyword evidence="1" id="KW-1133">Transmembrane helix</keyword>
<dbReference type="GO" id="GO:0009190">
    <property type="term" value="P:cyclic nucleotide biosynthetic process"/>
    <property type="evidence" value="ECO:0007669"/>
    <property type="project" value="InterPro"/>
</dbReference>
<dbReference type="Gene3D" id="3.30.70.1230">
    <property type="entry name" value="Nucleotide cyclase"/>
    <property type="match status" value="1"/>
</dbReference>
<feature type="transmembrane region" description="Helical" evidence="1">
    <location>
        <begin position="14"/>
        <end position="32"/>
    </location>
</feature>
<dbReference type="GO" id="GO:0035556">
    <property type="term" value="P:intracellular signal transduction"/>
    <property type="evidence" value="ECO:0007669"/>
    <property type="project" value="InterPro"/>
</dbReference>
<dbReference type="InterPro" id="IPR050697">
    <property type="entry name" value="Adenylyl/Guanylyl_Cyclase_3/4"/>
</dbReference>
<keyword evidence="4" id="KW-1185">Reference proteome</keyword>
<dbReference type="InterPro" id="IPR007890">
    <property type="entry name" value="CHASE2"/>
</dbReference>
<proteinExistence type="predicted"/>
<protein>
    <submittedName>
        <fullName evidence="3">Guanylate cyclase</fullName>
    </submittedName>
</protein>
<dbReference type="EMBL" id="LQBP01000011">
    <property type="protein sequence ID" value="KUJ77272.1"/>
    <property type="molecule type" value="Genomic_DNA"/>
</dbReference>
<dbReference type="PANTHER" id="PTHR43081:SF1">
    <property type="entry name" value="ADENYLATE CYCLASE, TERMINAL-DIFFERENTIATION SPECIFIC"/>
    <property type="match status" value="1"/>
</dbReference>
<dbReference type="STRING" id="1685378.AVO44_17985"/>
<evidence type="ECO:0000313" key="4">
    <source>
        <dbReference type="Proteomes" id="UP000053690"/>
    </source>
</evidence>
<dbReference type="RefSeq" id="WP_068340123.1">
    <property type="nucleotide sequence ID" value="NZ_LQBP01000011.1"/>
</dbReference>
<accession>A0A0X3TND0</accession>
<keyword evidence="1" id="KW-0472">Membrane</keyword>
<dbReference type="InterPro" id="IPR029787">
    <property type="entry name" value="Nucleotide_cyclase"/>
</dbReference>
<dbReference type="AlphaFoldDB" id="A0A0X3TND0"/>
<evidence type="ECO:0000313" key="3">
    <source>
        <dbReference type="EMBL" id="KUJ77272.1"/>
    </source>
</evidence>
<reference evidence="4" key="1">
    <citation type="submission" date="2015-12" db="EMBL/GenBank/DDBJ databases">
        <authorList>
            <person name="Zhang G."/>
            <person name="Stingl U."/>
        </authorList>
    </citation>
    <scope>NUCLEOTIDE SEQUENCE [LARGE SCALE GENOMIC DNA]</scope>
    <source>
        <strain evidence="4">ZGT108</strain>
    </source>
</reference>
<name>A0A0X3TND0_9RHOB</name>
<dbReference type="PANTHER" id="PTHR43081">
    <property type="entry name" value="ADENYLATE CYCLASE, TERMINAL-DIFFERENTIATION SPECIFIC-RELATED"/>
    <property type="match status" value="1"/>
</dbReference>
<dbReference type="PROSITE" id="PS50125">
    <property type="entry name" value="GUANYLATE_CYCLASE_2"/>
    <property type="match status" value="1"/>
</dbReference>
<sequence>MTGKPRERAGQRRAFQLVGLGLILFGCFIRVLDPYPVRMTRLVYFDILQRISPREYNPDLPVRVVDIDEQSLATWGQWPWPRTLLAQMVQNLGEYGAAAIAFDMLFIEPDRFSPARLLNDPALSGVLTVEHHAKRLDYDVMFGMEIANWPVVLGAAARQTAHGRRVTPLAGIVEIGEAPTSGLVTVPHWTPPAAPLDRTAAGIGGVNVSPLGGTGIVRRVPVLWGGPDGALPGLGIEALRVAMGEPVILVEGTPDEAGIMLALEIGQFRLPTTENGEVWIKYRRDNQDLYLSAHDVMQPQDNADLRAEIEGRIILVGTSAAGLFDRHQTPLGESVPGVSIHAQILEQVLTGEMLSRSDVTAALEILSFVTLGLVVTAVMARFGAVASFVAGGASATVVLGISWLAFQNQLVLFDVTFPLLGGMANFGLLAGYLFVSTEREKRVIRQVFSHYVAPEILDEMEGSGHQLQLGGSTQEITVMFSDIRGFTPLSESVSATDLVTLLNQLFSQVGDQILRERGTIDKFIGDAVMAFWNAPLPVEDHPRRAAEAALLMRQALVNFNASEVMQGRPPIALATGCATGRACVGNIGSKRRFNYTVIGDVVNVAARIEQSCRHVDYDILVSTSVYEKMRDHMAMLEAGFIDLKGRTDLEPVFVLVGNQEVLETPAFQRLETTHQKLIESIRDRHPQEHIEKTCEDCVAQARQVEPGLIGFYHALSGRLADFRSDFQSGQLIFSHHERAGKPSA</sequence>
<dbReference type="SMART" id="SM00044">
    <property type="entry name" value="CYCc"/>
    <property type="match status" value="1"/>
</dbReference>
<feature type="transmembrane region" description="Helical" evidence="1">
    <location>
        <begin position="412"/>
        <end position="435"/>
    </location>
</feature>
<dbReference type="OrthoDB" id="9789782at2"/>
<evidence type="ECO:0000259" key="2">
    <source>
        <dbReference type="PROSITE" id="PS50125"/>
    </source>
</evidence>
<dbReference type="Pfam" id="PF00211">
    <property type="entry name" value="Guanylate_cyc"/>
    <property type="match status" value="1"/>
</dbReference>
<feature type="domain" description="Guanylate cyclase" evidence="2">
    <location>
        <begin position="477"/>
        <end position="609"/>
    </location>
</feature>
<organism evidence="3 4">
    <name type="scientific">Ruegeria profundi</name>
    <dbReference type="NCBI Taxonomy" id="1685378"/>
    <lineage>
        <taxon>Bacteria</taxon>
        <taxon>Pseudomonadati</taxon>
        <taxon>Pseudomonadota</taxon>
        <taxon>Alphaproteobacteria</taxon>
        <taxon>Rhodobacterales</taxon>
        <taxon>Roseobacteraceae</taxon>
        <taxon>Ruegeria</taxon>
    </lineage>
</organism>
<dbReference type="InterPro" id="IPR001054">
    <property type="entry name" value="A/G_cyclase"/>
</dbReference>